<keyword evidence="3" id="KW-0489">Methyltransferase</keyword>
<keyword evidence="3" id="KW-0808">Transferase</keyword>
<dbReference type="Proteomes" id="UP001596548">
    <property type="component" value="Unassembled WGS sequence"/>
</dbReference>
<evidence type="ECO:0000256" key="1">
    <source>
        <dbReference type="PROSITE-ProRule" id="PRU00464"/>
    </source>
</evidence>
<gene>
    <name evidence="3" type="ORF">ACFQS1_20505</name>
</gene>
<evidence type="ECO:0000259" key="2">
    <source>
        <dbReference type="PROSITE" id="PS51084"/>
    </source>
</evidence>
<evidence type="ECO:0000313" key="4">
    <source>
        <dbReference type="Proteomes" id="UP001596548"/>
    </source>
</evidence>
<dbReference type="RefSeq" id="WP_378970642.1">
    <property type="nucleotide sequence ID" value="NZ_JBHTBJ010000014.1"/>
</dbReference>
<dbReference type="GO" id="GO:0032259">
    <property type="term" value="P:methylation"/>
    <property type="evidence" value="ECO:0007669"/>
    <property type="project" value="UniProtKB-KW"/>
</dbReference>
<dbReference type="EMBL" id="JBHTBJ010000014">
    <property type="protein sequence ID" value="MFC7276382.1"/>
    <property type="molecule type" value="Genomic_DNA"/>
</dbReference>
<dbReference type="InterPro" id="IPR011146">
    <property type="entry name" value="HIT-like"/>
</dbReference>
<dbReference type="EC" id="2.1.1.-" evidence="3"/>
<proteinExistence type="predicted"/>
<keyword evidence="4" id="KW-1185">Reference proteome</keyword>
<reference evidence="4" key="1">
    <citation type="journal article" date="2019" name="Int. J. Syst. Evol. Microbiol.">
        <title>The Global Catalogue of Microorganisms (GCM) 10K type strain sequencing project: providing services to taxonomists for standard genome sequencing and annotation.</title>
        <authorList>
            <consortium name="The Broad Institute Genomics Platform"/>
            <consortium name="The Broad Institute Genome Sequencing Center for Infectious Disease"/>
            <person name="Wu L."/>
            <person name="Ma J."/>
        </authorList>
    </citation>
    <scope>NUCLEOTIDE SEQUENCE [LARGE SCALE GENOMIC DNA]</scope>
    <source>
        <strain evidence="4">XZYJT-10</strain>
    </source>
</reference>
<dbReference type="PROSITE" id="PS51084">
    <property type="entry name" value="HIT_2"/>
    <property type="match status" value="1"/>
</dbReference>
<protein>
    <submittedName>
        <fullName evidence="3">HIT family protein</fullName>
        <ecNumber evidence="3">2.1.1.-</ecNumber>
    </submittedName>
</protein>
<dbReference type="SUPFAM" id="SSF54197">
    <property type="entry name" value="HIT-like"/>
    <property type="match status" value="1"/>
</dbReference>
<name>A0ABW2HTF7_9ACTN</name>
<feature type="domain" description="HIT" evidence="2">
    <location>
        <begin position="39"/>
        <end position="157"/>
    </location>
</feature>
<dbReference type="GO" id="GO:0008168">
    <property type="term" value="F:methyltransferase activity"/>
    <property type="evidence" value="ECO:0007669"/>
    <property type="project" value="UniProtKB-KW"/>
</dbReference>
<accession>A0ABW2HTF7</accession>
<evidence type="ECO:0000313" key="3">
    <source>
        <dbReference type="EMBL" id="MFC7276382.1"/>
    </source>
</evidence>
<organism evidence="3 4">
    <name type="scientific">Paractinoplanes rhizophilus</name>
    <dbReference type="NCBI Taxonomy" id="1416877"/>
    <lineage>
        <taxon>Bacteria</taxon>
        <taxon>Bacillati</taxon>
        <taxon>Actinomycetota</taxon>
        <taxon>Actinomycetes</taxon>
        <taxon>Micromonosporales</taxon>
        <taxon>Micromonosporaceae</taxon>
        <taxon>Paractinoplanes</taxon>
    </lineage>
</organism>
<feature type="short sequence motif" description="Histidine triad motif" evidence="1">
    <location>
        <begin position="140"/>
        <end position="144"/>
    </location>
</feature>
<comment type="caution">
    <text evidence="3">The sequence shown here is derived from an EMBL/GenBank/DDBJ whole genome shotgun (WGS) entry which is preliminary data.</text>
</comment>
<dbReference type="InterPro" id="IPR036265">
    <property type="entry name" value="HIT-like_sf"/>
</dbReference>
<dbReference type="Gene3D" id="3.30.428.10">
    <property type="entry name" value="HIT-like"/>
    <property type="match status" value="1"/>
</dbReference>
<sequence>MDDLSRTATVLLPSVVVIGERRASKPMLLVPQIPRNDCLFCRVYAADDQELPWYDRPLIRQGEVGVAVCAVGAFVPGYVLISPAQHESSVQALATEAAPGFLTFVDHVVEAVERMYGPSTLFEHGSCRAEERRRSACITHSHLHVVPGAYSFNLLGLPVRSLGTLADLVNVPSTERADGYLMYREPGGLVQYAPDAGISQYFRRHIARMLGRPEDWDYAVFPQWENVRATLDSFRRSPAVTMPLTEPA</sequence>